<reference evidence="2" key="1">
    <citation type="submission" date="2019-12" db="EMBL/GenBank/DDBJ databases">
        <title>An insight into the sialome of adult female Ixodes ricinus ticks feeding for 6 days.</title>
        <authorList>
            <person name="Perner J."/>
            <person name="Ribeiro J.M.C."/>
        </authorList>
    </citation>
    <scope>NUCLEOTIDE SEQUENCE</scope>
    <source>
        <strain evidence="2">Semi-engorged</strain>
        <tissue evidence="2">Salivary glands</tissue>
    </source>
</reference>
<feature type="chain" id="PRO_5025464593" description="Secreted protein" evidence="1">
    <location>
        <begin position="19"/>
        <end position="122"/>
    </location>
</feature>
<proteinExistence type="predicted"/>
<evidence type="ECO:0000256" key="1">
    <source>
        <dbReference type="SAM" id="SignalP"/>
    </source>
</evidence>
<dbReference type="EMBL" id="GIFC01009293">
    <property type="protein sequence ID" value="MXU91376.1"/>
    <property type="molecule type" value="Transcribed_RNA"/>
</dbReference>
<dbReference type="AlphaFoldDB" id="A0A6B0UP28"/>
<name>A0A6B0UP28_IXORI</name>
<evidence type="ECO:0008006" key="3">
    <source>
        <dbReference type="Google" id="ProtNLM"/>
    </source>
</evidence>
<sequence>MAIMRAARLVFLARCRSAAWPFVGSVGTVRFSVADRGNIDTALCNSGTQPLAMLALEHGCTTSVPVVFVRVVSAVVLPVANPGLEDALGVVAFEVVLWAFHLATGGRLITGILAVWISIAEP</sequence>
<evidence type="ECO:0000313" key="2">
    <source>
        <dbReference type="EMBL" id="MXU91376.1"/>
    </source>
</evidence>
<feature type="signal peptide" evidence="1">
    <location>
        <begin position="1"/>
        <end position="18"/>
    </location>
</feature>
<accession>A0A6B0UP28</accession>
<protein>
    <recommendedName>
        <fullName evidence="3">Secreted protein</fullName>
    </recommendedName>
</protein>
<keyword evidence="1" id="KW-0732">Signal</keyword>
<organism evidence="2">
    <name type="scientific">Ixodes ricinus</name>
    <name type="common">Common tick</name>
    <name type="synonym">Acarus ricinus</name>
    <dbReference type="NCBI Taxonomy" id="34613"/>
    <lineage>
        <taxon>Eukaryota</taxon>
        <taxon>Metazoa</taxon>
        <taxon>Ecdysozoa</taxon>
        <taxon>Arthropoda</taxon>
        <taxon>Chelicerata</taxon>
        <taxon>Arachnida</taxon>
        <taxon>Acari</taxon>
        <taxon>Parasitiformes</taxon>
        <taxon>Ixodida</taxon>
        <taxon>Ixodoidea</taxon>
        <taxon>Ixodidae</taxon>
        <taxon>Ixodinae</taxon>
        <taxon>Ixodes</taxon>
    </lineage>
</organism>